<dbReference type="OrthoDB" id="1650483at2"/>
<evidence type="ECO:0000256" key="2">
    <source>
        <dbReference type="SAM" id="Phobius"/>
    </source>
</evidence>
<keyword evidence="2" id="KW-1133">Transmembrane helix</keyword>
<gene>
    <name evidence="3" type="ORF">EUAN_07230</name>
</gene>
<feature type="compositionally biased region" description="Basic and acidic residues" evidence="1">
    <location>
        <begin position="46"/>
        <end position="66"/>
    </location>
</feature>
<keyword evidence="2" id="KW-0812">Transmembrane</keyword>
<feature type="region of interest" description="Disordered" evidence="1">
    <location>
        <begin position="32"/>
        <end position="67"/>
    </location>
</feature>
<comment type="caution">
    <text evidence="3">The sequence shown here is derived from an EMBL/GenBank/DDBJ whole genome shotgun (WGS) entry which is preliminary data.</text>
</comment>
<organism evidence="3 4">
    <name type="scientific">Andreesenia angusta</name>
    <dbReference type="NCBI Taxonomy" id="39480"/>
    <lineage>
        <taxon>Bacteria</taxon>
        <taxon>Bacillati</taxon>
        <taxon>Bacillota</taxon>
        <taxon>Tissierellia</taxon>
        <taxon>Tissierellales</taxon>
        <taxon>Gottschalkiaceae</taxon>
        <taxon>Andreesenia</taxon>
    </lineage>
</organism>
<feature type="compositionally biased region" description="Polar residues" evidence="1">
    <location>
        <begin position="35"/>
        <end position="44"/>
    </location>
</feature>
<evidence type="ECO:0000256" key="1">
    <source>
        <dbReference type="SAM" id="MobiDB-lite"/>
    </source>
</evidence>
<sequence length="222" mass="23941">MNKPKKPFYKRWWFIVIAIIVVVAALTGGDDTSKTADSGTATESADSEKPAENKEPEAKEPEKTEYKAGMYKVGEELPAGEYVLIASGAGYLEVAADSTGNLESIVGNDNFAKTSIITVQDGEYFKLQGAKAIPIAEVTDELTPKDGVYKDGMFRVGIDIPAGEYKVDPGAAALGYIEITPDSRHSMMNIISNANLTTEIYQTLTEGTYVKLQNGASIKVEQ</sequence>
<reference evidence="3 4" key="1">
    <citation type="submission" date="2016-09" db="EMBL/GenBank/DDBJ databases">
        <title>Genome sequence of Eubacterium angustum.</title>
        <authorList>
            <person name="Poehlein A."/>
            <person name="Daniel R."/>
        </authorList>
    </citation>
    <scope>NUCLEOTIDE SEQUENCE [LARGE SCALE GENOMIC DNA]</scope>
    <source>
        <strain evidence="3 4">DSM 1989</strain>
    </source>
</reference>
<keyword evidence="2" id="KW-0472">Membrane</keyword>
<dbReference type="STRING" id="39480.EUAN_07230"/>
<keyword evidence="4" id="KW-1185">Reference proteome</keyword>
<dbReference type="Proteomes" id="UP000180254">
    <property type="component" value="Unassembled WGS sequence"/>
</dbReference>
<evidence type="ECO:0000313" key="3">
    <source>
        <dbReference type="EMBL" id="OHW62939.1"/>
    </source>
</evidence>
<dbReference type="RefSeq" id="WP_071061777.1">
    <property type="nucleotide sequence ID" value="NZ_MKIE01000002.1"/>
</dbReference>
<proteinExistence type="predicted"/>
<name>A0A1S1VAT2_9FIRM</name>
<dbReference type="AlphaFoldDB" id="A0A1S1VAT2"/>
<evidence type="ECO:0000313" key="4">
    <source>
        <dbReference type="Proteomes" id="UP000180254"/>
    </source>
</evidence>
<accession>A0A1S1VAT2</accession>
<feature type="transmembrane region" description="Helical" evidence="2">
    <location>
        <begin position="12"/>
        <end position="29"/>
    </location>
</feature>
<protein>
    <submittedName>
        <fullName evidence="3">Uncharacterized protein</fullName>
    </submittedName>
</protein>
<dbReference type="EMBL" id="MKIE01000002">
    <property type="protein sequence ID" value="OHW62939.1"/>
    <property type="molecule type" value="Genomic_DNA"/>
</dbReference>